<feature type="domain" description="TfuA-like core" evidence="1">
    <location>
        <begin position="50"/>
        <end position="166"/>
    </location>
</feature>
<name>A0A3S7UZS6_SORCE</name>
<dbReference type="EMBL" id="MH908920">
    <property type="protein sequence ID" value="AYM54265.1"/>
    <property type="molecule type" value="Genomic_DNA"/>
</dbReference>
<dbReference type="InterPro" id="IPR012924">
    <property type="entry name" value="TfuA_core"/>
</dbReference>
<evidence type="ECO:0000259" key="1">
    <source>
        <dbReference type="Pfam" id="PF07812"/>
    </source>
</evidence>
<dbReference type="AlphaFoldDB" id="A0A3S7UZS6"/>
<proteinExistence type="predicted"/>
<evidence type="ECO:0000313" key="2">
    <source>
        <dbReference type="EMBL" id="AYM54265.1"/>
    </source>
</evidence>
<accession>A0A3S7UZS6</accession>
<sequence length="221" mass="23946">MSAVVFLGPSLDRAEAASRLDVEYLPPIKRGDIDALLARARRPVAIGIVDGAFLQGPSISPKEVLRAIDEGITVFGSSSMGALRAAECAPYGMIGVGRVFEAYHSERIDADDEVAMTYDPTTHRAVSEPLINIRFAIEAAVAAGATTASIGDRFLAIAKRLYFPDRRVKTVLRLISEEIDPSACERLQRFLENDAPDVKREDAIQLLEAMRAELAGSRTSS</sequence>
<organism evidence="2">
    <name type="scientific">Sorangium cellulosum</name>
    <name type="common">Polyangium cellulosum</name>
    <dbReference type="NCBI Taxonomy" id="56"/>
    <lineage>
        <taxon>Bacteria</taxon>
        <taxon>Pseudomonadati</taxon>
        <taxon>Myxococcota</taxon>
        <taxon>Polyangia</taxon>
        <taxon>Polyangiales</taxon>
        <taxon>Polyangiaceae</taxon>
        <taxon>Sorangium</taxon>
    </lineage>
</organism>
<reference evidence="2" key="1">
    <citation type="journal article" date="2018" name="J. Ind. Microbiol. Biotechnol.">
        <title>Genome mining reveals uncommon alkylpyrones as type III PKS products from myxobacteria.</title>
        <authorList>
            <person name="Hug J.J."/>
            <person name="Panter F."/>
            <person name="Krug D."/>
            <person name="Muller R."/>
        </authorList>
    </citation>
    <scope>NUCLEOTIDE SEQUENCE</scope>
    <source>
        <strain evidence="2">So ce1128</strain>
    </source>
</reference>
<protein>
    <recommendedName>
        <fullName evidence="1">TfuA-like core domain-containing protein</fullName>
    </recommendedName>
</protein>
<dbReference type="Pfam" id="PF07812">
    <property type="entry name" value="TfuA"/>
    <property type="match status" value="1"/>
</dbReference>